<dbReference type="Pfam" id="PF14052">
    <property type="entry name" value="Caps_assemb_Wzi"/>
    <property type="match status" value="1"/>
</dbReference>
<evidence type="ECO:0000313" key="3">
    <source>
        <dbReference type="Proteomes" id="UP000199309"/>
    </source>
</evidence>
<keyword evidence="3" id="KW-1185">Reference proteome</keyword>
<dbReference type="InterPro" id="IPR038636">
    <property type="entry name" value="Wzi_sf"/>
</dbReference>
<feature type="signal peptide" evidence="1">
    <location>
        <begin position="1"/>
        <end position="30"/>
    </location>
</feature>
<dbReference type="Proteomes" id="UP000199309">
    <property type="component" value="Unassembled WGS sequence"/>
</dbReference>
<dbReference type="RefSeq" id="WP_091648204.1">
    <property type="nucleotide sequence ID" value="NZ_FNHQ01000005.1"/>
</dbReference>
<dbReference type="OrthoDB" id="101884at2"/>
<accession>A0A1G9SGE9</accession>
<dbReference type="STRING" id="349095.SAMN05660299_00709"/>
<dbReference type="EMBL" id="FNHQ01000005">
    <property type="protein sequence ID" value="SDM34367.1"/>
    <property type="molecule type" value="Genomic_DNA"/>
</dbReference>
<keyword evidence="1" id="KW-0732">Signal</keyword>
<name>A0A1G9SGE9_9FIRM</name>
<sequence length="512" mass="56776">MMNKVLRFGMSVCLAALPAVGMAAAPVVTANVSADSVYYSYVDKLSGMGYITSLPNGARPYSRMEMAKWVQEAEKTAKKKPMPGYLQDVLQAMETEFAPELATLQGHRTYDGVRLYSVTAALAYQGGDASSYRYPSGVHGSWQPFGTNRNGYQYGADGNAIASFEASGMIGHETAVYIRPRVSYDKNNHLSMSLEEGYIKTRSGIWAFEAGRQAMRWGQGATGTLALSNTMSPLTTLQAHFMEPQQVGGFFRFLGQADVHLFYGKLESDRSDRAAAYGRTEYDDAGLLGMRVDITPTSYVTVGLERISMLGGNGNGLNASDWGHWIYGRNDDNRKDRWDDIAGVDFRLRFPGVQLYGELYGEDQAGYLPSDIAYRAGVYLPQLTKDGSWDMTAEIVNTNNSWYIHSKFQNGWTYRGDIIGDAMGTNARKYYVGLTRHFRREGTIGVYVMRTDMDRGTAQHPTVDEIGITGQRKLRANVYLNGTIGAARVEHANYTSSTDHDTFAMASVKWLY</sequence>
<evidence type="ECO:0000256" key="1">
    <source>
        <dbReference type="SAM" id="SignalP"/>
    </source>
</evidence>
<evidence type="ECO:0000313" key="2">
    <source>
        <dbReference type="EMBL" id="SDM34367.1"/>
    </source>
</evidence>
<protein>
    <submittedName>
        <fullName evidence="2">Capsule assembly protein Wzi</fullName>
    </submittedName>
</protein>
<proteinExistence type="predicted"/>
<organism evidence="2 3">
    <name type="scientific">Megasphaera paucivorans</name>
    <dbReference type="NCBI Taxonomy" id="349095"/>
    <lineage>
        <taxon>Bacteria</taxon>
        <taxon>Bacillati</taxon>
        <taxon>Bacillota</taxon>
        <taxon>Negativicutes</taxon>
        <taxon>Veillonellales</taxon>
        <taxon>Veillonellaceae</taxon>
        <taxon>Megasphaera</taxon>
    </lineage>
</organism>
<feature type="chain" id="PRO_5039119587" evidence="1">
    <location>
        <begin position="31"/>
        <end position="512"/>
    </location>
</feature>
<dbReference type="Gene3D" id="2.40.160.130">
    <property type="entry name" value="Capsule assembly protein Wzi"/>
    <property type="match status" value="1"/>
</dbReference>
<reference evidence="2 3" key="1">
    <citation type="submission" date="2016-10" db="EMBL/GenBank/DDBJ databases">
        <authorList>
            <person name="de Groot N.N."/>
        </authorList>
    </citation>
    <scope>NUCLEOTIDE SEQUENCE [LARGE SCALE GENOMIC DNA]</scope>
    <source>
        <strain evidence="2 3">DSM 16981</strain>
    </source>
</reference>
<dbReference type="InterPro" id="IPR026950">
    <property type="entry name" value="Caps_assemb_Wzi"/>
</dbReference>
<dbReference type="AlphaFoldDB" id="A0A1G9SGE9"/>
<gene>
    <name evidence="2" type="ORF">SAMN05660299_00709</name>
</gene>